<comment type="caution">
    <text evidence="1">The sequence shown here is derived from an EMBL/GenBank/DDBJ whole genome shotgun (WGS) entry which is preliminary data.</text>
</comment>
<accession>A0A926NY73</accession>
<dbReference type="PROSITE" id="PS51257">
    <property type="entry name" value="PROKAR_LIPOPROTEIN"/>
    <property type="match status" value="1"/>
</dbReference>
<protein>
    <recommendedName>
        <fullName evidence="3">Lipoprotein</fullName>
    </recommendedName>
</protein>
<evidence type="ECO:0000313" key="1">
    <source>
        <dbReference type="EMBL" id="MBD1394048.1"/>
    </source>
</evidence>
<sequence length="170" mass="19132">MKKLFPIQNWAVFMAFCALIIVVSCKKTVINDEKPAAGTDVLAAIRKLKNSERLNSQEILQSLNKTLTADQMAELQLSKSQQSIIRGQHVVRIPIAEHSAMYFTKKNDSVSSYAYKWRDNHSGSKYFSGDVFALSYQAGDSKILHYDKGKLNVEDVFILQVPMPVYPSKG</sequence>
<dbReference type="RefSeq" id="WP_191163794.1">
    <property type="nucleotide sequence ID" value="NZ_JACWMX010000005.1"/>
</dbReference>
<gene>
    <name evidence="1" type="ORF">IDJ76_13145</name>
</gene>
<dbReference type="Proteomes" id="UP000619078">
    <property type="component" value="Unassembled WGS sequence"/>
</dbReference>
<dbReference type="AlphaFoldDB" id="A0A926NY73"/>
<evidence type="ECO:0000313" key="2">
    <source>
        <dbReference type="Proteomes" id="UP000619078"/>
    </source>
</evidence>
<organism evidence="1 2">
    <name type="scientific">Mucilaginibacter glaciei</name>
    <dbReference type="NCBI Taxonomy" id="2772109"/>
    <lineage>
        <taxon>Bacteria</taxon>
        <taxon>Pseudomonadati</taxon>
        <taxon>Bacteroidota</taxon>
        <taxon>Sphingobacteriia</taxon>
        <taxon>Sphingobacteriales</taxon>
        <taxon>Sphingobacteriaceae</taxon>
        <taxon>Mucilaginibacter</taxon>
    </lineage>
</organism>
<dbReference type="EMBL" id="JACWMX010000005">
    <property type="protein sequence ID" value="MBD1394048.1"/>
    <property type="molecule type" value="Genomic_DNA"/>
</dbReference>
<reference evidence="1" key="1">
    <citation type="submission" date="2020-09" db="EMBL/GenBank/DDBJ databases">
        <title>Novel species of Mucilaginibacter isolated from a glacier on the Tibetan Plateau.</title>
        <authorList>
            <person name="Liu Q."/>
            <person name="Xin Y.-H."/>
        </authorList>
    </citation>
    <scope>NUCLEOTIDE SEQUENCE</scope>
    <source>
        <strain evidence="1">ZB1P21</strain>
    </source>
</reference>
<keyword evidence="2" id="KW-1185">Reference proteome</keyword>
<evidence type="ECO:0008006" key="3">
    <source>
        <dbReference type="Google" id="ProtNLM"/>
    </source>
</evidence>
<proteinExistence type="predicted"/>
<name>A0A926NY73_9SPHI</name>